<dbReference type="Proteomes" id="UP000002640">
    <property type="component" value="Unassembled WGS sequence"/>
</dbReference>
<sequence>MNSTDLYNTVLRQIFDALCRSHPPAFGVDSVKFSKLLYEAKIQPNLLPIGDAAFLFASNLPPGITYEMGFGGFVRAVEWLAQQFYSEKSPKAKRNSPSKTLPGVQHAMMKWQLSRRAENDARDHLLAPLRRFCYETLVHLPSLSSTWHDIMDSWRLARKQQCMQEYALKYCAATRLRASWVGFVTWRIFLLRRQRMREERLAATKLQSVARGRKWYVEYQRIRRIVTRTQLRIHARSELRRLRAERAAFIERMRLRMVRWMRHHLWLLRQWKRLNA</sequence>
<gene>
    <name evidence="1" type="ORF">PHYSODRAFT_457671</name>
</gene>
<dbReference type="InParanoid" id="G4Z4K8"/>
<dbReference type="KEGG" id="psoj:PHYSODRAFT_457671"/>
<dbReference type="GeneID" id="20653133"/>
<protein>
    <submittedName>
        <fullName evidence="1">Uncharacterized protein</fullName>
    </submittedName>
</protein>
<reference evidence="1 2" key="1">
    <citation type="journal article" date="2006" name="Science">
        <title>Phytophthora genome sequences uncover evolutionary origins and mechanisms of pathogenesis.</title>
        <authorList>
            <person name="Tyler B.M."/>
            <person name="Tripathy S."/>
            <person name="Zhang X."/>
            <person name="Dehal P."/>
            <person name="Jiang R.H."/>
            <person name="Aerts A."/>
            <person name="Arredondo F.D."/>
            <person name="Baxter L."/>
            <person name="Bensasson D."/>
            <person name="Beynon J.L."/>
            <person name="Chapman J."/>
            <person name="Damasceno C.M."/>
            <person name="Dorrance A.E."/>
            <person name="Dou D."/>
            <person name="Dickerman A.W."/>
            <person name="Dubchak I.L."/>
            <person name="Garbelotto M."/>
            <person name="Gijzen M."/>
            <person name="Gordon S.G."/>
            <person name="Govers F."/>
            <person name="Grunwald N.J."/>
            <person name="Huang W."/>
            <person name="Ivors K.L."/>
            <person name="Jones R.W."/>
            <person name="Kamoun S."/>
            <person name="Krampis K."/>
            <person name="Lamour K.H."/>
            <person name="Lee M.K."/>
            <person name="McDonald W.H."/>
            <person name="Medina M."/>
            <person name="Meijer H.J."/>
            <person name="Nordberg E.K."/>
            <person name="Maclean D.J."/>
            <person name="Ospina-Giraldo M.D."/>
            <person name="Morris P.F."/>
            <person name="Phuntumart V."/>
            <person name="Putnam N.H."/>
            <person name="Rash S."/>
            <person name="Rose J.K."/>
            <person name="Sakihama Y."/>
            <person name="Salamov A.A."/>
            <person name="Savidor A."/>
            <person name="Scheuring C.F."/>
            <person name="Smith B.M."/>
            <person name="Sobral B.W."/>
            <person name="Terry A."/>
            <person name="Torto-Alalibo T.A."/>
            <person name="Win J."/>
            <person name="Xu Z."/>
            <person name="Zhang H."/>
            <person name="Grigoriev I.V."/>
            <person name="Rokhsar D.S."/>
            <person name="Boore J.L."/>
        </authorList>
    </citation>
    <scope>NUCLEOTIDE SEQUENCE [LARGE SCALE GENOMIC DNA]</scope>
    <source>
        <strain evidence="1 2">P6497</strain>
    </source>
</reference>
<dbReference type="RefSeq" id="XP_009523569.1">
    <property type="nucleotide sequence ID" value="XM_009525274.1"/>
</dbReference>
<proteinExistence type="predicted"/>
<name>G4Z4K8_PHYSP</name>
<organism evidence="1 2">
    <name type="scientific">Phytophthora sojae (strain P6497)</name>
    <name type="common">Soybean stem and root rot agent</name>
    <name type="synonym">Phytophthora megasperma f. sp. glycines</name>
    <dbReference type="NCBI Taxonomy" id="1094619"/>
    <lineage>
        <taxon>Eukaryota</taxon>
        <taxon>Sar</taxon>
        <taxon>Stramenopiles</taxon>
        <taxon>Oomycota</taxon>
        <taxon>Peronosporomycetes</taxon>
        <taxon>Peronosporales</taxon>
        <taxon>Peronosporaceae</taxon>
        <taxon>Phytophthora</taxon>
    </lineage>
</organism>
<dbReference type="EMBL" id="JH159153">
    <property type="protein sequence ID" value="EGZ20852.1"/>
    <property type="molecule type" value="Genomic_DNA"/>
</dbReference>
<accession>G4Z4K8</accession>
<evidence type="ECO:0000313" key="1">
    <source>
        <dbReference type="EMBL" id="EGZ20852.1"/>
    </source>
</evidence>
<dbReference type="OMA" id="YEMDFDG"/>
<dbReference type="PROSITE" id="PS50096">
    <property type="entry name" value="IQ"/>
    <property type="match status" value="1"/>
</dbReference>
<feature type="non-terminal residue" evidence="1">
    <location>
        <position position="276"/>
    </location>
</feature>
<evidence type="ECO:0000313" key="2">
    <source>
        <dbReference type="Proteomes" id="UP000002640"/>
    </source>
</evidence>
<keyword evidence="2" id="KW-1185">Reference proteome</keyword>
<dbReference type="AlphaFoldDB" id="G4Z4K8"/>